<evidence type="ECO:0000313" key="11">
    <source>
        <dbReference type="EMBL" id="GLR70841.1"/>
    </source>
</evidence>
<evidence type="ECO:0000313" key="12">
    <source>
        <dbReference type="Proteomes" id="UP001156601"/>
    </source>
</evidence>
<dbReference type="PANTHER" id="PTHR21600">
    <property type="entry name" value="MITOCHONDRIAL RNA PSEUDOURIDINE SYNTHASE"/>
    <property type="match status" value="1"/>
</dbReference>
<dbReference type="InterPro" id="IPR020103">
    <property type="entry name" value="PsdUridine_synth_cat_dom_sf"/>
</dbReference>
<evidence type="ECO:0000256" key="2">
    <source>
        <dbReference type="ARBA" id="ARBA00023235"/>
    </source>
</evidence>
<evidence type="ECO:0000256" key="9">
    <source>
        <dbReference type="ARBA" id="ARBA00043049"/>
    </source>
</evidence>
<dbReference type="AlphaFoldDB" id="A0AA37SZI9"/>
<dbReference type="PROSITE" id="PS01129">
    <property type="entry name" value="PSI_RLU"/>
    <property type="match status" value="1"/>
</dbReference>
<keyword evidence="12" id="KW-1185">Reference proteome</keyword>
<organism evidence="11 12">
    <name type="scientific">Agaribacter marinus</name>
    <dbReference type="NCBI Taxonomy" id="1431249"/>
    <lineage>
        <taxon>Bacteria</taxon>
        <taxon>Pseudomonadati</taxon>
        <taxon>Pseudomonadota</taxon>
        <taxon>Gammaproteobacteria</taxon>
        <taxon>Alteromonadales</taxon>
        <taxon>Alteromonadaceae</taxon>
        <taxon>Agaribacter</taxon>
    </lineage>
</organism>
<dbReference type="Proteomes" id="UP001156601">
    <property type="component" value="Unassembled WGS sequence"/>
</dbReference>
<dbReference type="Gene3D" id="3.30.2350.10">
    <property type="entry name" value="Pseudouridine synthase"/>
    <property type="match status" value="1"/>
</dbReference>
<dbReference type="EC" id="5.4.99.26" evidence="5"/>
<gene>
    <name evidence="11" type="primary">truC</name>
    <name evidence="11" type="ORF">GCM10007852_17490</name>
</gene>
<dbReference type="Pfam" id="PF00849">
    <property type="entry name" value="PseudoU_synth_2"/>
    <property type="match status" value="1"/>
</dbReference>
<proteinExistence type="predicted"/>
<dbReference type="GO" id="GO:0008033">
    <property type="term" value="P:tRNA processing"/>
    <property type="evidence" value="ECO:0007669"/>
    <property type="project" value="UniProtKB-KW"/>
</dbReference>
<feature type="domain" description="Pseudouridine synthase RsuA/RluA-like" evidence="10">
    <location>
        <begin position="10"/>
        <end position="169"/>
    </location>
</feature>
<dbReference type="GO" id="GO:0000455">
    <property type="term" value="P:enzyme-directed rRNA pseudouridine synthesis"/>
    <property type="evidence" value="ECO:0007669"/>
    <property type="project" value="TreeGrafter"/>
</dbReference>
<evidence type="ECO:0000256" key="6">
    <source>
        <dbReference type="ARBA" id="ARBA00040675"/>
    </source>
</evidence>
<evidence type="ECO:0000256" key="8">
    <source>
        <dbReference type="ARBA" id="ARBA00041975"/>
    </source>
</evidence>
<keyword evidence="1" id="KW-0819">tRNA processing</keyword>
<dbReference type="NCBIfam" id="NF008321">
    <property type="entry name" value="PRK11112.1"/>
    <property type="match status" value="1"/>
</dbReference>
<comment type="catalytic activity">
    <reaction evidence="3">
        <text>uridine(65) in tRNA = pseudouridine(65) in tRNA</text>
        <dbReference type="Rhea" id="RHEA:42536"/>
        <dbReference type="Rhea" id="RHEA-COMP:10103"/>
        <dbReference type="Rhea" id="RHEA-COMP:10104"/>
        <dbReference type="ChEBI" id="CHEBI:65314"/>
        <dbReference type="ChEBI" id="CHEBI:65315"/>
        <dbReference type="EC" id="5.4.99.26"/>
    </reaction>
</comment>
<comment type="function">
    <text evidence="4">Responsible for synthesis of pseudouridine from uracil-65 in transfer RNAs.</text>
</comment>
<reference evidence="11" key="1">
    <citation type="journal article" date="2014" name="Int. J. Syst. Evol. Microbiol.">
        <title>Complete genome sequence of Corynebacterium casei LMG S-19264T (=DSM 44701T), isolated from a smear-ripened cheese.</title>
        <authorList>
            <consortium name="US DOE Joint Genome Institute (JGI-PGF)"/>
            <person name="Walter F."/>
            <person name="Albersmeier A."/>
            <person name="Kalinowski J."/>
            <person name="Ruckert C."/>
        </authorList>
    </citation>
    <scope>NUCLEOTIDE SEQUENCE</scope>
    <source>
        <strain evidence="11">NBRC 110023</strain>
    </source>
</reference>
<dbReference type="GO" id="GO:0160149">
    <property type="term" value="F:tRNA pseudouridine(65) synthase activity"/>
    <property type="evidence" value="ECO:0007669"/>
    <property type="project" value="UniProtKB-EC"/>
</dbReference>
<keyword evidence="2" id="KW-0413">Isomerase</keyword>
<accession>A0AA37SZI9</accession>
<evidence type="ECO:0000256" key="4">
    <source>
        <dbReference type="ARBA" id="ARBA00037670"/>
    </source>
</evidence>
<evidence type="ECO:0000256" key="1">
    <source>
        <dbReference type="ARBA" id="ARBA00022694"/>
    </source>
</evidence>
<evidence type="ECO:0000256" key="7">
    <source>
        <dbReference type="ARBA" id="ARBA00041803"/>
    </source>
</evidence>
<protein>
    <recommendedName>
        <fullName evidence="6">tRNA pseudouridine synthase C</fullName>
        <ecNumber evidence="5">5.4.99.26</ecNumber>
    </recommendedName>
    <alternativeName>
        <fullName evidence="8">tRNA pseudouridine(65) synthase</fullName>
    </alternativeName>
    <alternativeName>
        <fullName evidence="9">tRNA pseudouridylate synthase C</fullName>
    </alternativeName>
    <alternativeName>
        <fullName evidence="7">tRNA-uridine isomerase C</fullName>
    </alternativeName>
</protein>
<name>A0AA37SZI9_9ALTE</name>
<dbReference type="InterPro" id="IPR050188">
    <property type="entry name" value="RluA_PseudoU_synthase"/>
</dbReference>
<dbReference type="RefSeq" id="WP_284217119.1">
    <property type="nucleotide sequence ID" value="NZ_BSOT01000005.1"/>
</dbReference>
<dbReference type="GO" id="GO:0003723">
    <property type="term" value="F:RNA binding"/>
    <property type="evidence" value="ECO:0007669"/>
    <property type="project" value="InterPro"/>
</dbReference>
<evidence type="ECO:0000256" key="5">
    <source>
        <dbReference type="ARBA" id="ARBA00038943"/>
    </source>
</evidence>
<dbReference type="EMBL" id="BSOT01000005">
    <property type="protein sequence ID" value="GLR70841.1"/>
    <property type="molecule type" value="Genomic_DNA"/>
</dbReference>
<dbReference type="SUPFAM" id="SSF55120">
    <property type="entry name" value="Pseudouridine synthase"/>
    <property type="match status" value="1"/>
</dbReference>
<evidence type="ECO:0000256" key="3">
    <source>
        <dbReference type="ARBA" id="ARBA00036607"/>
    </source>
</evidence>
<reference evidence="11" key="2">
    <citation type="submission" date="2023-01" db="EMBL/GenBank/DDBJ databases">
        <title>Draft genome sequence of Agaribacter marinus strain NBRC 110023.</title>
        <authorList>
            <person name="Sun Q."/>
            <person name="Mori K."/>
        </authorList>
    </citation>
    <scope>NUCLEOTIDE SEQUENCE</scope>
    <source>
        <strain evidence="11">NBRC 110023</strain>
    </source>
</reference>
<dbReference type="PANTHER" id="PTHR21600:SF56">
    <property type="entry name" value="TRNA PSEUDOURIDINE SYNTHASE C"/>
    <property type="match status" value="1"/>
</dbReference>
<comment type="caution">
    <text evidence="11">The sequence shown here is derived from an EMBL/GenBank/DDBJ whole genome shotgun (WGS) entry which is preliminary data.</text>
</comment>
<sequence length="267" mass="30566">MLDLAYRDEHLIVVNKPANMLVHRSMVDRYETEFVMQKLRDQIGMHVYPLHRLDKPTSGALLFATSSDVAKQVQPQFAEHRVEKHYVAVVRGFVEVPMLIDYPLAEKLDKMTDNLAKVNDKKDAITKLAPIASIQIPLPVSRYPSARFSLLKLSPITGRKHQLRRHMAHIRHPIIGDTTHGDGKQNRFAREQLSFPRLALHAHSISFFHPVHSKMVHVKCKFDDAFTCLLRQFSRNTHVSIHSDVERKIYAGACLLDLISDKSIQDA</sequence>
<evidence type="ECO:0000259" key="10">
    <source>
        <dbReference type="Pfam" id="PF00849"/>
    </source>
</evidence>
<dbReference type="InterPro" id="IPR006224">
    <property type="entry name" value="PsdUridine_synth_RluA-like_CS"/>
</dbReference>
<dbReference type="InterPro" id="IPR006145">
    <property type="entry name" value="PsdUridine_synth_RsuA/RluA"/>
</dbReference>